<proteinExistence type="inferred from homology"/>
<dbReference type="CDD" id="cd07395">
    <property type="entry name" value="MPP_CSTP1"/>
    <property type="match status" value="1"/>
</dbReference>
<comment type="similarity">
    <text evidence="3">Belongs to the metallophosphoesterase superfamily. CPPED1 family.</text>
</comment>
<sequence>MTESGSEWRIHAIDGSLDAFDKTEEREWRAPFVFIQSADTQLGMIDDYFKNPNPNWDKEIQLTEEAVRRANAMTPKPRFFIVCGDLVNAMPGHPDKRPQIRDFKKCFRHLDRDIPLVCVCGNHDVGDTPTQQSIDEYRKDFGDDYFSWVCGGVLFVVLNSQYFKDITHVQELARKQSQWLDTVLEEYKRSQYKHIVVFQHIPWFLKEADEEDDYFNVEKELRLRLLDQLYGAGVRYIFTGHYHRNAGGFYKDMELVVTSAVGAQLGTDKSGLRVVRVYENSIQHKYYAIDEIPLDIEI</sequence>
<dbReference type="InterPro" id="IPR004843">
    <property type="entry name" value="Calcineurin-like_PHP"/>
</dbReference>
<dbReference type="OrthoDB" id="45007at2759"/>
<evidence type="ECO:0000256" key="6">
    <source>
        <dbReference type="ARBA" id="ARBA00022490"/>
    </source>
</evidence>
<evidence type="ECO:0000256" key="9">
    <source>
        <dbReference type="ARBA" id="ARBA00032900"/>
    </source>
</evidence>
<dbReference type="Pfam" id="PF00149">
    <property type="entry name" value="Metallophos"/>
    <property type="match status" value="1"/>
</dbReference>
<dbReference type="InterPro" id="IPR041867">
    <property type="entry name" value="MPP_CSTP1"/>
</dbReference>
<comment type="subcellular location">
    <subcellularLocation>
        <location evidence="2">Cytoplasm</location>
    </subcellularLocation>
</comment>
<evidence type="ECO:0000256" key="1">
    <source>
        <dbReference type="ARBA" id="ARBA00001968"/>
    </source>
</evidence>
<dbReference type="PANTHER" id="PTHR43143:SF1">
    <property type="entry name" value="SERINE_THREONINE-PROTEIN PHOSPHATASE CPPED1"/>
    <property type="match status" value="1"/>
</dbReference>
<dbReference type="Gene3D" id="3.60.21.10">
    <property type="match status" value="1"/>
</dbReference>
<dbReference type="GO" id="GO:0005737">
    <property type="term" value="C:cytoplasm"/>
    <property type="evidence" value="ECO:0007669"/>
    <property type="project" value="UniProtKB-SubCell"/>
</dbReference>
<reference evidence="13" key="1">
    <citation type="submission" date="2020-11" db="EMBL/GenBank/DDBJ databases">
        <authorList>
            <person name="Tran Van P."/>
        </authorList>
    </citation>
    <scope>NUCLEOTIDE SEQUENCE</scope>
</reference>
<dbReference type="PANTHER" id="PTHR43143">
    <property type="entry name" value="METALLOPHOSPHOESTERASE, CALCINEURIN SUPERFAMILY"/>
    <property type="match status" value="1"/>
</dbReference>
<protein>
    <recommendedName>
        <fullName evidence="5">Serine/threonine-protein phosphatase CPPED1</fullName>
        <ecNumber evidence="4">3.1.3.16</ecNumber>
    </recommendedName>
    <alternativeName>
        <fullName evidence="9">Calcineurin-like phosphoesterase domain-containing protein 1</fullName>
    </alternativeName>
</protein>
<dbReference type="AlphaFoldDB" id="A0A7R9LPY3"/>
<comment type="cofactor">
    <cofactor evidence="1">
        <name>a divalent metal cation</name>
        <dbReference type="ChEBI" id="CHEBI:60240"/>
    </cofactor>
</comment>
<dbReference type="EMBL" id="CAJPVJ010001888">
    <property type="protein sequence ID" value="CAG2165451.1"/>
    <property type="molecule type" value="Genomic_DNA"/>
</dbReference>
<comment type="catalytic activity">
    <reaction evidence="10">
        <text>O-phospho-L-seryl-[protein] + H2O = L-seryl-[protein] + phosphate</text>
        <dbReference type="Rhea" id="RHEA:20629"/>
        <dbReference type="Rhea" id="RHEA-COMP:9863"/>
        <dbReference type="Rhea" id="RHEA-COMP:11604"/>
        <dbReference type="ChEBI" id="CHEBI:15377"/>
        <dbReference type="ChEBI" id="CHEBI:29999"/>
        <dbReference type="ChEBI" id="CHEBI:43474"/>
        <dbReference type="ChEBI" id="CHEBI:83421"/>
        <dbReference type="EC" id="3.1.3.16"/>
    </reaction>
</comment>
<dbReference type="EMBL" id="OC916713">
    <property type="protein sequence ID" value="CAD7645029.1"/>
    <property type="molecule type" value="Genomic_DNA"/>
</dbReference>
<accession>A0A7R9LPY3</accession>
<keyword evidence="6" id="KW-0963">Cytoplasm</keyword>
<evidence type="ECO:0000256" key="8">
    <source>
        <dbReference type="ARBA" id="ARBA00022801"/>
    </source>
</evidence>
<dbReference type="GO" id="GO:0046872">
    <property type="term" value="F:metal ion binding"/>
    <property type="evidence" value="ECO:0007669"/>
    <property type="project" value="UniProtKB-KW"/>
</dbReference>
<evidence type="ECO:0000256" key="11">
    <source>
        <dbReference type="ARBA" id="ARBA00048336"/>
    </source>
</evidence>
<keyword evidence="7" id="KW-0479">Metal-binding</keyword>
<organism evidence="13">
    <name type="scientific">Oppiella nova</name>
    <dbReference type="NCBI Taxonomy" id="334625"/>
    <lineage>
        <taxon>Eukaryota</taxon>
        <taxon>Metazoa</taxon>
        <taxon>Ecdysozoa</taxon>
        <taxon>Arthropoda</taxon>
        <taxon>Chelicerata</taxon>
        <taxon>Arachnida</taxon>
        <taxon>Acari</taxon>
        <taxon>Acariformes</taxon>
        <taxon>Sarcoptiformes</taxon>
        <taxon>Oribatida</taxon>
        <taxon>Brachypylina</taxon>
        <taxon>Oppioidea</taxon>
        <taxon>Oppiidae</taxon>
        <taxon>Oppiella</taxon>
    </lineage>
</organism>
<dbReference type="InterPro" id="IPR029052">
    <property type="entry name" value="Metallo-depent_PP-like"/>
</dbReference>
<comment type="catalytic activity">
    <reaction evidence="11">
        <text>O-phospho-L-threonyl-[protein] + H2O = L-threonyl-[protein] + phosphate</text>
        <dbReference type="Rhea" id="RHEA:47004"/>
        <dbReference type="Rhea" id="RHEA-COMP:11060"/>
        <dbReference type="Rhea" id="RHEA-COMP:11605"/>
        <dbReference type="ChEBI" id="CHEBI:15377"/>
        <dbReference type="ChEBI" id="CHEBI:30013"/>
        <dbReference type="ChEBI" id="CHEBI:43474"/>
        <dbReference type="ChEBI" id="CHEBI:61977"/>
        <dbReference type="EC" id="3.1.3.16"/>
    </reaction>
</comment>
<evidence type="ECO:0000256" key="4">
    <source>
        <dbReference type="ARBA" id="ARBA00013081"/>
    </source>
</evidence>
<dbReference type="SUPFAM" id="SSF56300">
    <property type="entry name" value="Metallo-dependent phosphatases"/>
    <property type="match status" value="1"/>
</dbReference>
<keyword evidence="8" id="KW-0378">Hydrolase</keyword>
<evidence type="ECO:0000256" key="3">
    <source>
        <dbReference type="ARBA" id="ARBA00010567"/>
    </source>
</evidence>
<evidence type="ECO:0000256" key="2">
    <source>
        <dbReference type="ARBA" id="ARBA00004496"/>
    </source>
</evidence>
<evidence type="ECO:0000256" key="5">
    <source>
        <dbReference type="ARBA" id="ARBA00013356"/>
    </source>
</evidence>
<evidence type="ECO:0000259" key="12">
    <source>
        <dbReference type="Pfam" id="PF00149"/>
    </source>
</evidence>
<evidence type="ECO:0000313" key="14">
    <source>
        <dbReference type="Proteomes" id="UP000728032"/>
    </source>
</evidence>
<dbReference type="GO" id="GO:0004722">
    <property type="term" value="F:protein serine/threonine phosphatase activity"/>
    <property type="evidence" value="ECO:0007669"/>
    <property type="project" value="UniProtKB-EC"/>
</dbReference>
<keyword evidence="14" id="KW-1185">Reference proteome</keyword>
<gene>
    <name evidence="13" type="ORF">ONB1V03_LOCUS4993</name>
</gene>
<evidence type="ECO:0000256" key="10">
    <source>
        <dbReference type="ARBA" id="ARBA00047761"/>
    </source>
</evidence>
<dbReference type="EC" id="3.1.3.16" evidence="4"/>
<feature type="domain" description="Calcineurin-like phosphoesterase" evidence="12">
    <location>
        <begin position="63"/>
        <end position="244"/>
    </location>
</feature>
<evidence type="ECO:0000313" key="13">
    <source>
        <dbReference type="EMBL" id="CAD7645029.1"/>
    </source>
</evidence>
<dbReference type="InterPro" id="IPR051918">
    <property type="entry name" value="STPP_CPPED1"/>
</dbReference>
<dbReference type="Proteomes" id="UP000728032">
    <property type="component" value="Unassembled WGS sequence"/>
</dbReference>
<evidence type="ECO:0000256" key="7">
    <source>
        <dbReference type="ARBA" id="ARBA00022723"/>
    </source>
</evidence>
<name>A0A7R9LPY3_9ACAR</name>